<evidence type="ECO:0000259" key="8">
    <source>
        <dbReference type="PROSITE" id="PS51379"/>
    </source>
</evidence>
<dbReference type="InterPro" id="IPR037171">
    <property type="entry name" value="NagB/RpiA_transferase-like"/>
</dbReference>
<reference evidence="9 10" key="1">
    <citation type="journal article" date="2019" name="Nat. Microbiol.">
        <title>Mediterranean grassland soil C-N compound turnover is dependent on rainfall and depth, and is mediated by genomically divergent microorganisms.</title>
        <authorList>
            <person name="Diamond S."/>
            <person name="Andeer P.F."/>
            <person name="Li Z."/>
            <person name="Crits-Christoph A."/>
            <person name="Burstein D."/>
            <person name="Anantharaman K."/>
            <person name="Lane K.R."/>
            <person name="Thomas B.C."/>
            <person name="Pan C."/>
            <person name="Northen T.R."/>
            <person name="Banfield J.F."/>
        </authorList>
    </citation>
    <scope>NUCLEOTIDE SEQUENCE [LARGE SCALE GENOMIC DNA]</scope>
    <source>
        <strain evidence="9">NP_4</strain>
    </source>
</reference>
<dbReference type="GO" id="GO:0051539">
    <property type="term" value="F:4 iron, 4 sulfur cluster binding"/>
    <property type="evidence" value="ECO:0007669"/>
    <property type="project" value="UniProtKB-KW"/>
</dbReference>
<keyword evidence="7" id="KW-0411">Iron-sulfur</keyword>
<gene>
    <name evidence="9" type="ORF">E6H01_09615</name>
</gene>
<evidence type="ECO:0000256" key="1">
    <source>
        <dbReference type="ARBA" id="ARBA00022448"/>
    </source>
</evidence>
<keyword evidence="4" id="KW-0677">Repeat</keyword>
<dbReference type="InterPro" id="IPR017896">
    <property type="entry name" value="4Fe4S_Fe-S-bd"/>
</dbReference>
<keyword evidence="6" id="KW-0408">Iron</keyword>
<dbReference type="InterPro" id="IPR024185">
    <property type="entry name" value="FTHF_cligase-like_sf"/>
</dbReference>
<evidence type="ECO:0000313" key="9">
    <source>
        <dbReference type="EMBL" id="TMJ00397.1"/>
    </source>
</evidence>
<dbReference type="Pfam" id="PF02589">
    <property type="entry name" value="LUD_dom"/>
    <property type="match status" value="1"/>
</dbReference>
<evidence type="ECO:0000256" key="2">
    <source>
        <dbReference type="ARBA" id="ARBA00022485"/>
    </source>
</evidence>
<evidence type="ECO:0000313" key="10">
    <source>
        <dbReference type="Proteomes" id="UP000319353"/>
    </source>
</evidence>
<dbReference type="PROSITE" id="PS00198">
    <property type="entry name" value="4FE4S_FER_1"/>
    <property type="match status" value="1"/>
</dbReference>
<dbReference type="EMBL" id="VBAL01000116">
    <property type="protein sequence ID" value="TMJ00397.1"/>
    <property type="molecule type" value="Genomic_DNA"/>
</dbReference>
<dbReference type="Pfam" id="PF13183">
    <property type="entry name" value="Fer4_8"/>
    <property type="match status" value="1"/>
</dbReference>
<dbReference type="PROSITE" id="PS51379">
    <property type="entry name" value="4FE4S_FER_2"/>
    <property type="match status" value="1"/>
</dbReference>
<evidence type="ECO:0000256" key="5">
    <source>
        <dbReference type="ARBA" id="ARBA00022982"/>
    </source>
</evidence>
<proteinExistence type="predicted"/>
<dbReference type="Gene3D" id="3.40.50.10420">
    <property type="entry name" value="NagB/RpiA/CoA transferase-like"/>
    <property type="match status" value="1"/>
</dbReference>
<dbReference type="GO" id="GO:0046872">
    <property type="term" value="F:metal ion binding"/>
    <property type="evidence" value="ECO:0007669"/>
    <property type="project" value="UniProtKB-KW"/>
</dbReference>
<dbReference type="GO" id="GO:0006089">
    <property type="term" value="P:lactate metabolic process"/>
    <property type="evidence" value="ECO:0007669"/>
    <property type="project" value="InterPro"/>
</dbReference>
<name>A0A537KXZ7_9BACT</name>
<organism evidence="9 10">
    <name type="scientific">Candidatus Segetimicrobium genomatis</name>
    <dbReference type="NCBI Taxonomy" id="2569760"/>
    <lineage>
        <taxon>Bacteria</taxon>
        <taxon>Bacillati</taxon>
        <taxon>Candidatus Sysuimicrobiota</taxon>
        <taxon>Candidatus Sysuimicrobiia</taxon>
        <taxon>Candidatus Sysuimicrobiales</taxon>
        <taxon>Candidatus Segetimicrobiaceae</taxon>
        <taxon>Candidatus Segetimicrobium</taxon>
    </lineage>
</organism>
<keyword evidence="2" id="KW-0004">4Fe-4S</keyword>
<evidence type="ECO:0000256" key="4">
    <source>
        <dbReference type="ARBA" id="ARBA00022737"/>
    </source>
</evidence>
<dbReference type="Proteomes" id="UP000319353">
    <property type="component" value="Unassembled WGS sequence"/>
</dbReference>
<feature type="domain" description="4Fe-4S ferredoxin-type" evidence="8">
    <location>
        <begin position="301"/>
        <end position="331"/>
    </location>
</feature>
<evidence type="ECO:0000256" key="7">
    <source>
        <dbReference type="ARBA" id="ARBA00023014"/>
    </source>
</evidence>
<dbReference type="AlphaFoldDB" id="A0A537KXZ7"/>
<dbReference type="InterPro" id="IPR017900">
    <property type="entry name" value="4Fe4S_Fe_S_CS"/>
</dbReference>
<evidence type="ECO:0000256" key="6">
    <source>
        <dbReference type="ARBA" id="ARBA00023004"/>
    </source>
</evidence>
<sequence>MRQDRIDFVHNSERALADPTLHSSVRRAMVRFRELQRPVIGEIEEWQALREYAHRVKLHTLSHLDQYLEQLERQIVAAGGQVHWVRDGAQAGRVIADLARSRDDRTVVKSKSMTSEEIELNQVLEAAGCEVVETDLGEYLLQLAGDRPAHIIAPAVHKSKDAIAKLLAEKLGVPVYDDAERLTRVARDALRRKFLAAGVGITGVNFAVAETGTIVVVENEGNARLTTSLPRVHIALMGIEKVIPRLADLGVFLTLLPRAATGQRMSSYVSLLTGPRRAGERDGPEEFHLVIMDNGRTAIQADPVMRESLACIRCGACLDVCPVFERTVGHAYGSVYSGPIGAVITPLYQGLDVAGELPFASSLCGACGEICPVKIDLPRLLLELRARVVQAGGASWAERLFVRGWVATMARSGRLRLVAPIVRLLHRAVARTGIPLPYPFSRWTQFRELPPPARSSFRERWPFAAVGRRR</sequence>
<keyword evidence="3" id="KW-0479">Metal-binding</keyword>
<keyword evidence="5" id="KW-0249">Electron transport</keyword>
<dbReference type="SUPFAM" id="SSF54862">
    <property type="entry name" value="4Fe-4S ferredoxins"/>
    <property type="match status" value="1"/>
</dbReference>
<dbReference type="PANTHER" id="PTHR47153">
    <property type="entry name" value="LACTATE UTILIZATION PROTEIN B"/>
    <property type="match status" value="1"/>
</dbReference>
<dbReference type="PANTHER" id="PTHR47153:SF2">
    <property type="entry name" value="LACTATE UTILIZATION PROTEIN B"/>
    <property type="match status" value="1"/>
</dbReference>
<keyword evidence="1" id="KW-0813">Transport</keyword>
<accession>A0A537KXZ7</accession>
<dbReference type="InterPro" id="IPR003741">
    <property type="entry name" value="LUD_dom"/>
</dbReference>
<dbReference type="NCBIfam" id="TIGR00273">
    <property type="entry name" value="LutB/LldF family L-lactate oxidation iron-sulfur protein"/>
    <property type="match status" value="1"/>
</dbReference>
<evidence type="ECO:0000256" key="3">
    <source>
        <dbReference type="ARBA" id="ARBA00022723"/>
    </source>
</evidence>
<dbReference type="Gene3D" id="1.10.1060.10">
    <property type="entry name" value="Alpha-helical ferredoxin"/>
    <property type="match status" value="1"/>
</dbReference>
<dbReference type="SUPFAM" id="SSF100950">
    <property type="entry name" value="NagB/RpiA/CoA transferase-like"/>
    <property type="match status" value="1"/>
</dbReference>
<comment type="caution">
    <text evidence="9">The sequence shown here is derived from an EMBL/GenBank/DDBJ whole genome shotgun (WGS) entry which is preliminary data.</text>
</comment>
<protein>
    <submittedName>
        <fullName evidence="9">Iron-sulfur cluster-binding protein</fullName>
    </submittedName>
</protein>
<dbReference type="InterPro" id="IPR009051">
    <property type="entry name" value="Helical_ferredxn"/>
</dbReference>
<dbReference type="InterPro" id="IPR004452">
    <property type="entry name" value="LutB/LldF"/>
</dbReference>